<dbReference type="CDD" id="cd09272">
    <property type="entry name" value="RNase_HI_RT_Ty1"/>
    <property type="match status" value="1"/>
</dbReference>
<gene>
    <name evidence="1" type="primary">LOC107797364</name>
</gene>
<dbReference type="STRING" id="4097.A0A1S4AH22"/>
<dbReference type="RefSeq" id="XP_016475733.1">
    <property type="nucleotide sequence ID" value="XM_016620247.1"/>
</dbReference>
<dbReference type="OMA" id="DYDEHIV"/>
<dbReference type="KEGG" id="nta:107797364"/>
<evidence type="ECO:0000313" key="1">
    <source>
        <dbReference type="RefSeq" id="XP_016475733.1"/>
    </source>
</evidence>
<accession>A0A1S4AH22</accession>
<proteinExistence type="predicted"/>
<dbReference type="OrthoDB" id="414945at2759"/>
<reference evidence="1" key="1">
    <citation type="submission" date="2025-08" db="UniProtKB">
        <authorList>
            <consortium name="RefSeq"/>
        </authorList>
    </citation>
    <scope>IDENTIFICATION</scope>
</reference>
<dbReference type="PANTHER" id="PTHR11439:SF473">
    <property type="entry name" value="REVERSE TRANSCRIPTASE TY1_COPIA-TYPE DOMAIN-CONTAINING PROTEIN"/>
    <property type="match status" value="1"/>
</dbReference>
<dbReference type="PaxDb" id="4097-A0A1S4AH22"/>
<dbReference type="PANTHER" id="PTHR11439">
    <property type="entry name" value="GAG-POL-RELATED RETROTRANSPOSON"/>
    <property type="match status" value="1"/>
</dbReference>
<organism evidence="1">
    <name type="scientific">Nicotiana tabacum</name>
    <name type="common">Common tobacco</name>
    <dbReference type="NCBI Taxonomy" id="4097"/>
    <lineage>
        <taxon>Eukaryota</taxon>
        <taxon>Viridiplantae</taxon>
        <taxon>Streptophyta</taxon>
        <taxon>Embryophyta</taxon>
        <taxon>Tracheophyta</taxon>
        <taxon>Spermatophyta</taxon>
        <taxon>Magnoliopsida</taxon>
        <taxon>eudicotyledons</taxon>
        <taxon>Gunneridae</taxon>
        <taxon>Pentapetalae</taxon>
        <taxon>asterids</taxon>
        <taxon>lamiids</taxon>
        <taxon>Solanales</taxon>
        <taxon>Solanaceae</taxon>
        <taxon>Nicotianoideae</taxon>
        <taxon>Nicotianeae</taxon>
        <taxon>Nicotiana</taxon>
    </lineage>
</organism>
<protein>
    <submittedName>
        <fullName evidence="1">Uncharacterized protein</fullName>
    </submittedName>
</protein>
<sequence length="205" mass="22997">MKDQGELKFFLGIEFARSQQGNLMHQRKYTMELISELGLAAAKPAVTPIEANTKLTTKDYDEHIVSWKSKKQSTISRSSEESEYRSIASTVAEVVWILGLFKDIGVQVALSMTIHTGNRAAIQIAANPVFHEHTKHTEIDCHFIREKIQKGLVKIEYVATKEQLANVLTKGLTRVKHEYLMSNLGVLNVFVSPSLRGSVEERGVT</sequence>
<name>A0A1S4AH22_TOBAC</name>
<dbReference type="AlphaFoldDB" id="A0A1S4AH22"/>